<keyword evidence="2" id="KW-0472">Membrane</keyword>
<dbReference type="InterPro" id="IPR050361">
    <property type="entry name" value="MPP/UQCRC_Complex"/>
</dbReference>
<dbReference type="InterPro" id="IPR011249">
    <property type="entry name" value="Metalloenz_LuxS/M16"/>
</dbReference>
<keyword evidence="2" id="KW-0812">Transmembrane</keyword>
<dbReference type="EC" id="3.4.24.-" evidence="5"/>
<dbReference type="GO" id="GO:0008233">
    <property type="term" value="F:peptidase activity"/>
    <property type="evidence" value="ECO:0007669"/>
    <property type="project" value="UniProtKB-KW"/>
</dbReference>
<evidence type="ECO:0000256" key="1">
    <source>
        <dbReference type="ARBA" id="ARBA00007261"/>
    </source>
</evidence>
<accession>A0A7W7YCF3</accession>
<protein>
    <submittedName>
        <fullName evidence="5">Zinc protease</fullName>
        <ecNumber evidence="5">3.4.24.-</ecNumber>
    </submittedName>
</protein>
<dbReference type="SUPFAM" id="SSF63411">
    <property type="entry name" value="LuxS/MPP-like metallohydrolase"/>
    <property type="match status" value="4"/>
</dbReference>
<organism evidence="5 6">
    <name type="scientific">Prosthecobacter vanneervenii</name>
    <dbReference type="NCBI Taxonomy" id="48466"/>
    <lineage>
        <taxon>Bacteria</taxon>
        <taxon>Pseudomonadati</taxon>
        <taxon>Verrucomicrobiota</taxon>
        <taxon>Verrucomicrobiia</taxon>
        <taxon>Verrucomicrobiales</taxon>
        <taxon>Verrucomicrobiaceae</taxon>
        <taxon>Prosthecobacter</taxon>
    </lineage>
</organism>
<dbReference type="Gene3D" id="3.30.830.10">
    <property type="entry name" value="Metalloenzyme, LuxS/M16 peptidase-like"/>
    <property type="match status" value="4"/>
</dbReference>
<feature type="domain" description="Peptidase M16 C-terminal" evidence="4">
    <location>
        <begin position="188"/>
        <end position="363"/>
    </location>
</feature>
<evidence type="ECO:0000256" key="2">
    <source>
        <dbReference type="SAM" id="Phobius"/>
    </source>
</evidence>
<evidence type="ECO:0000313" key="6">
    <source>
        <dbReference type="Proteomes" id="UP000590740"/>
    </source>
</evidence>
<dbReference type="GO" id="GO:0006508">
    <property type="term" value="P:proteolysis"/>
    <property type="evidence" value="ECO:0007669"/>
    <property type="project" value="UniProtKB-KW"/>
</dbReference>
<evidence type="ECO:0000313" key="5">
    <source>
        <dbReference type="EMBL" id="MBB5033447.1"/>
    </source>
</evidence>
<evidence type="ECO:0000259" key="3">
    <source>
        <dbReference type="Pfam" id="PF00675"/>
    </source>
</evidence>
<dbReference type="Pfam" id="PF00675">
    <property type="entry name" value="Peptidase_M16"/>
    <property type="match status" value="2"/>
</dbReference>
<dbReference type="InterPro" id="IPR011765">
    <property type="entry name" value="Pept_M16_N"/>
</dbReference>
<keyword evidence="5" id="KW-0645">Protease</keyword>
<evidence type="ECO:0000259" key="4">
    <source>
        <dbReference type="Pfam" id="PF05193"/>
    </source>
</evidence>
<dbReference type="AlphaFoldDB" id="A0A7W7YCF3"/>
<sequence length="855" mass="93798">MKKVLSRSAPSKAGAPSVPALDAAVTTLPNGLEVIVREDHAHPLVSVQVWIKAGSIHEEQHTGAGIAHCVEHMLFKGTARRDAAQISQGIQALGGYVNAYTSFNRTVYWIDGLAEHAEGYLDILADMIRHSKFDADELTREKEVIRREMAMDNDDPGSAVQHLMQATAFRQHPLRHPIIGHREVFDQISRADVYGFVQRHYVPNNAFIVIAGDVDTAAVLESVRSLFGDWQRRAFDPVLLPAEPRQQGGRTASKNFATELTRIALGWQIPGDSHEDKPALDVLAFLLGSGRSSRLYQELREKRSLAHYIWAGAWCAPEVGLFNVEAECNPDDAEKLRKGMLEVIEVMKKTGPGRAELEKAVRATLSSQMRTLSTVKGQAGSLGHGWLLTGSLDYQRQFLHAISALTPDVIRDAARRYLVPEAMCTVTVGEDVETSSKATASSDSARPDIHRFKLKNGLTLIVGENPRLPLVSVRTNFLAGVLAETDLSAGVTQVSAQMLLKGTKKRAAAEIAAELENRGGSLICTADAHRYTIGADVMRGDEADALDLVADLILNPALPQAQLAEVKKRQIASILEEKEDPLTVAMRKARREIFAGQPFHRTALGTEETVSSLKLADCRAMLQASFATGNGVISVFGDVKAAEMKKQVEKALAKLPRGSRQIALGREYHASAKPAAWTEHMDKEQAVLVVGFRTVGLEDRDVHALNLIDEACSDMGSRLFNRIREELGLAYYVGAQNFAAMGAGAFYFYVGTDPKKVKLAEKELMAQINDLAANGLHTDEIDRARVTWRSSWLRAQQGNGSMADVCAWNEINGLGWDHFQKLPGIMADISSKEIQRVAAKYFGEKKAFIVRVLPK</sequence>
<keyword evidence="2" id="KW-1133">Transmembrane helix</keyword>
<dbReference type="RefSeq" id="WP_184340376.1">
    <property type="nucleotide sequence ID" value="NZ_JACHIG010000006.1"/>
</dbReference>
<dbReference type="EMBL" id="JACHIG010000006">
    <property type="protein sequence ID" value="MBB5033447.1"/>
    <property type="molecule type" value="Genomic_DNA"/>
</dbReference>
<proteinExistence type="inferred from homology"/>
<reference evidence="5 6" key="1">
    <citation type="submission" date="2020-08" db="EMBL/GenBank/DDBJ databases">
        <title>Genomic Encyclopedia of Type Strains, Phase IV (KMG-IV): sequencing the most valuable type-strain genomes for metagenomic binning, comparative biology and taxonomic classification.</title>
        <authorList>
            <person name="Goeker M."/>
        </authorList>
    </citation>
    <scope>NUCLEOTIDE SEQUENCE [LARGE SCALE GENOMIC DNA]</scope>
    <source>
        <strain evidence="5 6">DSM 12252</strain>
    </source>
</reference>
<name>A0A7W7YCF3_9BACT</name>
<keyword evidence="5" id="KW-0378">Hydrolase</keyword>
<dbReference type="PANTHER" id="PTHR11851:SF49">
    <property type="entry name" value="MITOCHONDRIAL-PROCESSING PEPTIDASE SUBUNIT ALPHA"/>
    <property type="match status" value="1"/>
</dbReference>
<dbReference type="Proteomes" id="UP000590740">
    <property type="component" value="Unassembled WGS sequence"/>
</dbReference>
<keyword evidence="6" id="KW-1185">Reference proteome</keyword>
<feature type="domain" description="Peptidase M16 N-terminal" evidence="3">
    <location>
        <begin position="34"/>
        <end position="180"/>
    </location>
</feature>
<feature type="transmembrane region" description="Helical" evidence="2">
    <location>
        <begin position="729"/>
        <end position="750"/>
    </location>
</feature>
<dbReference type="InterPro" id="IPR007863">
    <property type="entry name" value="Peptidase_M16_C"/>
</dbReference>
<feature type="domain" description="Peptidase M16 N-terminal" evidence="3">
    <location>
        <begin position="469"/>
        <end position="579"/>
    </location>
</feature>
<feature type="domain" description="Peptidase M16 C-terminal" evidence="4">
    <location>
        <begin position="626"/>
        <end position="785"/>
    </location>
</feature>
<comment type="similarity">
    <text evidence="1">Belongs to the peptidase M16 family.</text>
</comment>
<comment type="caution">
    <text evidence="5">The sequence shown here is derived from an EMBL/GenBank/DDBJ whole genome shotgun (WGS) entry which is preliminary data.</text>
</comment>
<dbReference type="Pfam" id="PF05193">
    <property type="entry name" value="Peptidase_M16_C"/>
    <property type="match status" value="2"/>
</dbReference>
<gene>
    <name evidence="5" type="ORF">HNQ65_003035</name>
</gene>
<dbReference type="PANTHER" id="PTHR11851">
    <property type="entry name" value="METALLOPROTEASE"/>
    <property type="match status" value="1"/>
</dbReference>
<dbReference type="GO" id="GO:0046872">
    <property type="term" value="F:metal ion binding"/>
    <property type="evidence" value="ECO:0007669"/>
    <property type="project" value="InterPro"/>
</dbReference>